<comment type="cofactor">
    <cofactor evidence="1">
        <name>Mg(2+)</name>
        <dbReference type="ChEBI" id="CHEBI:18420"/>
    </cofactor>
</comment>
<dbReference type="Proteomes" id="UP000030185">
    <property type="component" value="Unassembled WGS sequence"/>
</dbReference>
<evidence type="ECO:0000256" key="9">
    <source>
        <dbReference type="ARBA" id="ARBA00022884"/>
    </source>
</evidence>
<dbReference type="Gene3D" id="3.30.1610.20">
    <property type="entry name" value="Hen1, N-terminal domain"/>
    <property type="match status" value="1"/>
</dbReference>
<evidence type="ECO:0000256" key="6">
    <source>
        <dbReference type="ARBA" id="ARBA00022691"/>
    </source>
</evidence>
<evidence type="ECO:0000256" key="12">
    <source>
        <dbReference type="ARBA" id="ARBA00048418"/>
    </source>
</evidence>
<dbReference type="SUPFAM" id="SSF53335">
    <property type="entry name" value="S-adenosyl-L-methionine-dependent methyltransferases"/>
    <property type="match status" value="1"/>
</dbReference>
<reference evidence="15 16" key="1">
    <citation type="submission" date="2014-09" db="EMBL/GenBank/DDBJ databases">
        <title>Sporocytophaga myxococcoides PG-01 genome sequencing.</title>
        <authorList>
            <person name="Liu L."/>
            <person name="Gao P.J."/>
            <person name="Chen G.J."/>
            <person name="Wang L.S."/>
        </authorList>
    </citation>
    <scope>NUCLEOTIDE SEQUENCE [LARGE SCALE GENOMIC DNA]</scope>
    <source>
        <strain evidence="15 16">PG-01</strain>
    </source>
</reference>
<dbReference type="EC" id="2.1.1.386" evidence="11"/>
<keyword evidence="10" id="KW-0943">RNA-mediated gene silencing</keyword>
<gene>
    <name evidence="15" type="ORF">MYP_1528</name>
</gene>
<evidence type="ECO:0000256" key="10">
    <source>
        <dbReference type="ARBA" id="ARBA00023158"/>
    </source>
</evidence>
<dbReference type="InterPro" id="IPR038546">
    <property type="entry name" value="Hen1_N_sf"/>
</dbReference>
<keyword evidence="16" id="KW-1185">Reference proteome</keyword>
<dbReference type="eggNOG" id="COG2226">
    <property type="taxonomic scope" value="Bacteria"/>
</dbReference>
<dbReference type="CDD" id="cd02440">
    <property type="entry name" value="AdoMet_MTases"/>
    <property type="match status" value="1"/>
</dbReference>
<evidence type="ECO:0000256" key="2">
    <source>
        <dbReference type="ARBA" id="ARBA00009026"/>
    </source>
</evidence>
<evidence type="ECO:0000256" key="8">
    <source>
        <dbReference type="ARBA" id="ARBA00022842"/>
    </source>
</evidence>
<dbReference type="EMBL" id="BBLT01000002">
    <property type="protein sequence ID" value="GAL84300.1"/>
    <property type="molecule type" value="Genomic_DNA"/>
</dbReference>
<protein>
    <recommendedName>
        <fullName evidence="3">Small RNA 2'-O-methyltransferase</fullName>
        <ecNumber evidence="11">2.1.1.386</ecNumber>
    </recommendedName>
</protein>
<keyword evidence="5 15" id="KW-0808">Transferase</keyword>
<dbReference type="GO" id="GO:0031047">
    <property type="term" value="P:regulatory ncRNA-mediated gene silencing"/>
    <property type="evidence" value="ECO:0007669"/>
    <property type="project" value="UniProtKB-KW"/>
</dbReference>
<dbReference type="Gene3D" id="3.40.50.150">
    <property type="entry name" value="Vaccinia Virus protein VP39"/>
    <property type="match status" value="1"/>
</dbReference>
<evidence type="ECO:0000313" key="15">
    <source>
        <dbReference type="EMBL" id="GAL84300.1"/>
    </source>
</evidence>
<keyword evidence="7" id="KW-0479">Metal-binding</keyword>
<dbReference type="InterPro" id="IPR029063">
    <property type="entry name" value="SAM-dependent_MTases_sf"/>
</dbReference>
<dbReference type="GO" id="GO:0090486">
    <property type="term" value="F:small RNA 2'-O-methyltransferase activity"/>
    <property type="evidence" value="ECO:0007669"/>
    <property type="project" value="UniProtKB-EC"/>
</dbReference>
<dbReference type="GO" id="GO:0001510">
    <property type="term" value="P:RNA methylation"/>
    <property type="evidence" value="ECO:0007669"/>
    <property type="project" value="InterPro"/>
</dbReference>
<organism evidence="15 16">
    <name type="scientific">Sporocytophaga myxococcoides</name>
    <dbReference type="NCBI Taxonomy" id="153721"/>
    <lineage>
        <taxon>Bacteria</taxon>
        <taxon>Pseudomonadati</taxon>
        <taxon>Bacteroidota</taxon>
        <taxon>Cytophagia</taxon>
        <taxon>Cytophagales</taxon>
        <taxon>Cytophagaceae</taxon>
        <taxon>Sporocytophaga</taxon>
    </lineage>
</organism>
<dbReference type="NCBIfam" id="TIGR04074">
    <property type="entry name" value="bacter_Hen1"/>
    <property type="match status" value="1"/>
</dbReference>
<dbReference type="InterPro" id="IPR024740">
    <property type="entry name" value="Hen1_N"/>
</dbReference>
<keyword evidence="8" id="KW-0460">Magnesium</keyword>
<dbReference type="InterPro" id="IPR024026">
    <property type="entry name" value="3'-RNA_MeTfrase_Hen1_bac"/>
</dbReference>
<sequence length="437" mass="50248">MSFGKMHVFYPESSEERSTIALLLDVDPIALVRDHKGPSGEGFALEHYVNDRPYVASSFMSVAISKAFRSAMGGICKDKPYLVDRVLPLEVNIQVLPSRGGEAFLRSLFEPLGYQVELKRYELDPQFPEWGMSRYFSVTLRNELKMKDLLAHLYVLIPVLDNDKHYWISEHEVQKLEEKGNGWLEQHPEKELIIKRYLKNVGAFTRLAKSRLSEEEIIDNKEEEVSSNDNVKEERKISLHQQRLNKALDELKLSGAQSVVDLGCGEGKLLKLLMKEAQFNNIVGMDVSYRTLENAKSRLNYERIPQKQKDRLGLIHGSLTYRDKRLKGFDAAAVIEVIEHLDLSRLASFERVVFESARPLTVVITTPNAEYNVKYESLNEGAFRHSDHRFEWTRAEFEKWASGIATKYNYEVRFEPIGDWDVEVGAPSQMGVFKIKN</sequence>
<evidence type="ECO:0000256" key="5">
    <source>
        <dbReference type="ARBA" id="ARBA00022679"/>
    </source>
</evidence>
<evidence type="ECO:0000256" key="4">
    <source>
        <dbReference type="ARBA" id="ARBA00022603"/>
    </source>
</evidence>
<dbReference type="GO" id="GO:0046872">
    <property type="term" value="F:metal ion binding"/>
    <property type="evidence" value="ECO:0007669"/>
    <property type="project" value="UniProtKB-KW"/>
</dbReference>
<dbReference type="InterPro" id="IPR026610">
    <property type="entry name" value="Hen1"/>
</dbReference>
<dbReference type="PANTHER" id="PTHR21404">
    <property type="entry name" value="HEN1"/>
    <property type="match status" value="1"/>
</dbReference>
<keyword evidence="6" id="KW-0949">S-adenosyl-L-methionine</keyword>
<dbReference type="GO" id="GO:0003723">
    <property type="term" value="F:RNA binding"/>
    <property type="evidence" value="ECO:0007669"/>
    <property type="project" value="UniProtKB-KW"/>
</dbReference>
<dbReference type="InterPro" id="IPR013217">
    <property type="entry name" value="Methyltransf_12"/>
</dbReference>
<dbReference type="STRING" id="153721.MYP_1528"/>
<dbReference type="PANTHER" id="PTHR21404:SF3">
    <property type="entry name" value="SMALL RNA 2'-O-METHYLTRANSFERASE"/>
    <property type="match status" value="1"/>
</dbReference>
<feature type="domain" description="Methyltransferase type 12" evidence="13">
    <location>
        <begin position="260"/>
        <end position="344"/>
    </location>
</feature>
<evidence type="ECO:0000259" key="14">
    <source>
        <dbReference type="Pfam" id="PF12623"/>
    </source>
</evidence>
<accession>A0A098LBM0</accession>
<proteinExistence type="inferred from homology"/>
<dbReference type="Pfam" id="PF08242">
    <property type="entry name" value="Methyltransf_12"/>
    <property type="match status" value="1"/>
</dbReference>
<evidence type="ECO:0000256" key="7">
    <source>
        <dbReference type="ARBA" id="ARBA00022723"/>
    </source>
</evidence>
<comment type="catalytic activity">
    <reaction evidence="12">
        <text>small RNA 3'-end nucleotide + S-adenosyl-L-methionine = small RNA 3'-end 2'-O-methylnucleotide + S-adenosyl-L-homocysteine + H(+)</text>
        <dbReference type="Rhea" id="RHEA:37887"/>
        <dbReference type="Rhea" id="RHEA-COMP:10415"/>
        <dbReference type="Rhea" id="RHEA-COMP:10416"/>
        <dbReference type="ChEBI" id="CHEBI:15378"/>
        <dbReference type="ChEBI" id="CHEBI:57856"/>
        <dbReference type="ChEBI" id="CHEBI:59789"/>
        <dbReference type="ChEBI" id="CHEBI:74896"/>
        <dbReference type="ChEBI" id="CHEBI:74898"/>
        <dbReference type="EC" id="2.1.1.386"/>
    </reaction>
</comment>
<evidence type="ECO:0000259" key="13">
    <source>
        <dbReference type="Pfam" id="PF08242"/>
    </source>
</evidence>
<evidence type="ECO:0000256" key="11">
    <source>
        <dbReference type="ARBA" id="ARBA00035025"/>
    </source>
</evidence>
<dbReference type="Pfam" id="PF12623">
    <property type="entry name" value="Hen1_L"/>
    <property type="match status" value="1"/>
</dbReference>
<evidence type="ECO:0000313" key="16">
    <source>
        <dbReference type="Proteomes" id="UP000030185"/>
    </source>
</evidence>
<name>A0A098LBM0_9BACT</name>
<keyword evidence="9" id="KW-0694">RNA-binding</keyword>
<feature type="domain" description="Hen1 N-terminal" evidence="14">
    <location>
        <begin position="2"/>
        <end position="212"/>
    </location>
</feature>
<comment type="similarity">
    <text evidence="2">Belongs to the methyltransferase superfamily. HEN1 family.</text>
</comment>
<comment type="caution">
    <text evidence="15">The sequence shown here is derived from an EMBL/GenBank/DDBJ whole genome shotgun (WGS) entry which is preliminary data.</text>
</comment>
<keyword evidence="4 15" id="KW-0489">Methyltransferase</keyword>
<dbReference type="AlphaFoldDB" id="A0A098LBM0"/>
<evidence type="ECO:0000256" key="1">
    <source>
        <dbReference type="ARBA" id="ARBA00001946"/>
    </source>
</evidence>
<evidence type="ECO:0000256" key="3">
    <source>
        <dbReference type="ARBA" id="ARBA00021330"/>
    </source>
</evidence>